<evidence type="ECO:0000256" key="2">
    <source>
        <dbReference type="ARBA" id="ARBA00022723"/>
    </source>
</evidence>
<protein>
    <recommendedName>
        <fullName evidence="6">GTPase HflX</fullName>
    </recommendedName>
    <alternativeName>
        <fullName evidence="6">GTP-binding protein HflX</fullName>
    </alternativeName>
</protein>
<dbReference type="InterPro" id="IPR006073">
    <property type="entry name" value="GTP-bd"/>
</dbReference>
<dbReference type="Pfam" id="PF01926">
    <property type="entry name" value="MMR_HSR1"/>
    <property type="match status" value="1"/>
</dbReference>
<keyword evidence="2" id="KW-0479">Metal-binding</keyword>
<dbReference type="Pfam" id="PF13167">
    <property type="entry name" value="GTP-bdg_N"/>
    <property type="match status" value="1"/>
</dbReference>
<dbReference type="GO" id="GO:0003924">
    <property type="term" value="F:GTPase activity"/>
    <property type="evidence" value="ECO:0007669"/>
    <property type="project" value="UniProtKB-UniRule"/>
</dbReference>
<evidence type="ECO:0000256" key="6">
    <source>
        <dbReference type="HAMAP-Rule" id="MF_00900"/>
    </source>
</evidence>
<name>A0A943EKM8_9FIRM</name>
<dbReference type="SUPFAM" id="SSF52540">
    <property type="entry name" value="P-loop containing nucleoside triphosphate hydrolases"/>
    <property type="match status" value="1"/>
</dbReference>
<dbReference type="InterPro" id="IPR032305">
    <property type="entry name" value="GTP-bd_M"/>
</dbReference>
<dbReference type="FunFam" id="3.40.50.11060:FF:000001">
    <property type="entry name" value="GTPase HflX"/>
    <property type="match status" value="1"/>
</dbReference>
<evidence type="ECO:0000313" key="9">
    <source>
        <dbReference type="Proteomes" id="UP000754226"/>
    </source>
</evidence>
<comment type="caution">
    <text evidence="8">The sequence shown here is derived from an EMBL/GenBank/DDBJ whole genome shotgun (WGS) entry which is preliminary data.</text>
</comment>
<dbReference type="InterPro" id="IPR042108">
    <property type="entry name" value="GTPase_HflX_N_sf"/>
</dbReference>
<evidence type="ECO:0000256" key="5">
    <source>
        <dbReference type="ARBA" id="ARBA00023134"/>
    </source>
</evidence>
<dbReference type="InterPro" id="IPR016496">
    <property type="entry name" value="GTPase_HflX"/>
</dbReference>
<organism evidence="8 9">
    <name type="scientific">Acidaminococcus intestini</name>
    <dbReference type="NCBI Taxonomy" id="187327"/>
    <lineage>
        <taxon>Bacteria</taxon>
        <taxon>Bacillati</taxon>
        <taxon>Bacillota</taxon>
        <taxon>Negativicutes</taxon>
        <taxon>Acidaminococcales</taxon>
        <taxon>Acidaminococcaceae</taxon>
        <taxon>Acidaminococcus</taxon>
    </lineage>
</organism>
<comment type="subunit">
    <text evidence="6">Monomer. Associates with the 50S ribosomal subunit.</text>
</comment>
<dbReference type="PANTHER" id="PTHR10229:SF0">
    <property type="entry name" value="GTP-BINDING PROTEIN 6-RELATED"/>
    <property type="match status" value="1"/>
</dbReference>
<feature type="domain" description="Hflx-type G" evidence="7">
    <location>
        <begin position="384"/>
        <end position="549"/>
    </location>
</feature>
<evidence type="ECO:0000313" key="8">
    <source>
        <dbReference type="EMBL" id="MBS5519704.1"/>
    </source>
</evidence>
<dbReference type="Proteomes" id="UP000754226">
    <property type="component" value="Unassembled WGS sequence"/>
</dbReference>
<sequence length="605" mass="67002">MDNIVYGKTEGIKNRVLEQLQSLYDLHLDQGQLISEELALLLRDISGAIGREVSVYVDRKGAISSVCVGNDHAVSLQDIGSRRSLWRLSGITAIHTHPSGTPRLSGVDISALKNLRLDGMAALAWKDEEAMPFLSLGLITDFTDDGVPLTEEFGPYSAKEAARIPYGTLLQTIERILGKKTRSEKTGKEAERAMLVSLHWGDDRSRYCVEDSVEELAQLAETAGAVVAAKFVQSRSKPDPVYFIGKGKVEEMALFAQQEDIDLCLVDDDLSPAQQRNLEQALGVRIIDRTGLILDIFAKRARTSEGKLQVELAQLQYLLPRIMGQGASLSRLGGGIGTRGPGETKLEVDRRRIRDRIGFLESQIEKMKGARRTQQRAREKNRIKQVCLVGYTNAGKSSLLNALTHSEIYAEDQLFATLDPTTRQLSLPNKETCTVTDTVGFIQRLPHQLVAAFRSTLEVVKGADLLLHVIDVSHELHEKQEEAVLGVLKELGVTDTPILTVYNKIDKLPDHEGLTKRLNQEASLAISVRSGEGIPTLIEKIASLLNEGKKEVTLLIPYTETKLSAQLHEKATVLSESYGEKGTLMKVRLDKHDLKHYALYLQEES</sequence>
<dbReference type="NCBIfam" id="TIGR00231">
    <property type="entry name" value="small_GTP"/>
    <property type="match status" value="1"/>
</dbReference>
<dbReference type="InterPro" id="IPR005225">
    <property type="entry name" value="Small_GTP-bd"/>
</dbReference>
<evidence type="ECO:0000256" key="1">
    <source>
        <dbReference type="ARBA" id="ARBA00022490"/>
    </source>
</evidence>
<dbReference type="AlphaFoldDB" id="A0A943EKM8"/>
<keyword evidence="1 6" id="KW-0963">Cytoplasm</keyword>
<dbReference type="Gene3D" id="3.40.50.11060">
    <property type="entry name" value="GTPase HflX, N-terminal domain"/>
    <property type="match status" value="1"/>
</dbReference>
<dbReference type="HAMAP" id="MF_00900">
    <property type="entry name" value="GTPase_HflX"/>
    <property type="match status" value="1"/>
</dbReference>
<keyword evidence="5 6" id="KW-0342">GTP-binding</keyword>
<proteinExistence type="inferred from homology"/>
<dbReference type="EMBL" id="JAGZCZ010000005">
    <property type="protein sequence ID" value="MBS5519704.1"/>
    <property type="molecule type" value="Genomic_DNA"/>
</dbReference>
<dbReference type="CDD" id="cd01878">
    <property type="entry name" value="HflX"/>
    <property type="match status" value="1"/>
</dbReference>
<comment type="similarity">
    <text evidence="6">Belongs to the TRAFAC class OBG-HflX-like GTPase superfamily. HflX GTPase family.</text>
</comment>
<dbReference type="InterPro" id="IPR027417">
    <property type="entry name" value="P-loop_NTPase"/>
</dbReference>
<dbReference type="PANTHER" id="PTHR10229">
    <property type="entry name" value="GTP-BINDING PROTEIN HFLX"/>
    <property type="match status" value="1"/>
</dbReference>
<dbReference type="GO" id="GO:0046872">
    <property type="term" value="F:metal ion binding"/>
    <property type="evidence" value="ECO:0007669"/>
    <property type="project" value="UniProtKB-KW"/>
</dbReference>
<dbReference type="GO" id="GO:0005737">
    <property type="term" value="C:cytoplasm"/>
    <property type="evidence" value="ECO:0007669"/>
    <property type="project" value="UniProtKB-SubCell"/>
</dbReference>
<reference evidence="8" key="1">
    <citation type="submission" date="2021-02" db="EMBL/GenBank/DDBJ databases">
        <title>Infant gut strain persistence is associated with maternal origin, phylogeny, and functional potential including surface adhesion and iron acquisition.</title>
        <authorList>
            <person name="Lou Y.C."/>
        </authorList>
    </citation>
    <scope>NUCLEOTIDE SEQUENCE</scope>
    <source>
        <strain evidence="8">L3_106_000M1_dasL3_106_000M1_concoct_15</strain>
    </source>
</reference>
<evidence type="ECO:0000256" key="4">
    <source>
        <dbReference type="ARBA" id="ARBA00022842"/>
    </source>
</evidence>
<dbReference type="GO" id="GO:0043022">
    <property type="term" value="F:ribosome binding"/>
    <property type="evidence" value="ECO:0007669"/>
    <property type="project" value="TreeGrafter"/>
</dbReference>
<dbReference type="Gene3D" id="3.40.50.300">
    <property type="entry name" value="P-loop containing nucleotide triphosphate hydrolases"/>
    <property type="match status" value="1"/>
</dbReference>
<dbReference type="PROSITE" id="PS51705">
    <property type="entry name" value="G_HFLX"/>
    <property type="match status" value="1"/>
</dbReference>
<dbReference type="Pfam" id="PF16360">
    <property type="entry name" value="GTP-bdg_M"/>
    <property type="match status" value="1"/>
</dbReference>
<keyword evidence="3 6" id="KW-0547">Nucleotide-binding</keyword>
<dbReference type="GO" id="GO:0005525">
    <property type="term" value="F:GTP binding"/>
    <property type="evidence" value="ECO:0007669"/>
    <property type="project" value="UniProtKB-UniRule"/>
</dbReference>
<dbReference type="Gene3D" id="6.10.250.2860">
    <property type="match status" value="1"/>
</dbReference>
<dbReference type="InterPro" id="IPR025121">
    <property type="entry name" value="GTPase_HflX_N"/>
</dbReference>
<comment type="subcellular location">
    <subcellularLocation>
        <location evidence="6">Cytoplasm</location>
    </subcellularLocation>
    <text evidence="6">May associate with membranes.</text>
</comment>
<dbReference type="NCBIfam" id="TIGR03156">
    <property type="entry name" value="GTP_HflX"/>
    <property type="match status" value="1"/>
</dbReference>
<evidence type="ECO:0000256" key="3">
    <source>
        <dbReference type="ARBA" id="ARBA00022741"/>
    </source>
</evidence>
<evidence type="ECO:0000259" key="7">
    <source>
        <dbReference type="PROSITE" id="PS51705"/>
    </source>
</evidence>
<accession>A0A943EKM8</accession>
<keyword evidence="4" id="KW-0460">Magnesium</keyword>
<gene>
    <name evidence="6 8" type="primary">hflX</name>
    <name evidence="8" type="ORF">KHX13_05150</name>
</gene>
<dbReference type="PRINTS" id="PR00326">
    <property type="entry name" value="GTP1OBG"/>
</dbReference>
<dbReference type="InterPro" id="IPR030394">
    <property type="entry name" value="G_HFLX_dom"/>
</dbReference>
<comment type="function">
    <text evidence="6">GTPase that associates with the 50S ribosomal subunit and may have a role during protein synthesis or ribosome biogenesis.</text>
</comment>